<keyword evidence="4" id="KW-0012">Acyltransferase</keyword>
<proteinExistence type="predicted"/>
<dbReference type="Proteomes" id="UP001596132">
    <property type="component" value="Unassembled WGS sequence"/>
</dbReference>
<feature type="domain" description="Poly-beta-hydroxybutyrate polymerase N-terminal" evidence="6">
    <location>
        <begin position="94"/>
        <end position="265"/>
    </location>
</feature>
<protein>
    <submittedName>
        <fullName evidence="7">Class I poly(R)-hydroxyalkanoic acid synthase</fullName>
    </submittedName>
</protein>
<evidence type="ECO:0000313" key="7">
    <source>
        <dbReference type="EMBL" id="MFC5707195.1"/>
    </source>
</evidence>
<dbReference type="InterPro" id="IPR010963">
    <property type="entry name" value="PHA_synth_I"/>
</dbReference>
<reference evidence="8" key="1">
    <citation type="journal article" date="2019" name="Int. J. Syst. Evol. Microbiol.">
        <title>The Global Catalogue of Microorganisms (GCM) 10K type strain sequencing project: providing services to taxonomists for standard genome sequencing and annotation.</title>
        <authorList>
            <consortium name="The Broad Institute Genomics Platform"/>
            <consortium name="The Broad Institute Genome Sequencing Center for Infectious Disease"/>
            <person name="Wu L."/>
            <person name="Ma J."/>
        </authorList>
    </citation>
    <scope>NUCLEOTIDE SEQUENCE [LARGE SCALE GENOMIC DNA]</scope>
    <source>
        <strain evidence="8">KCTC 15012</strain>
    </source>
</reference>
<name>A0ABW0YHR0_9GAMM</name>
<dbReference type="RefSeq" id="WP_042638065.1">
    <property type="nucleotide sequence ID" value="NZ_CDDF01000001.1"/>
</dbReference>
<dbReference type="InterPro" id="IPR029058">
    <property type="entry name" value="AB_hydrolase_fold"/>
</dbReference>
<dbReference type="Gene3D" id="3.40.50.1820">
    <property type="entry name" value="alpha/beta hydrolase"/>
    <property type="match status" value="1"/>
</dbReference>
<dbReference type="Pfam" id="PF07167">
    <property type="entry name" value="PhaC_N"/>
    <property type="match status" value="1"/>
</dbReference>
<evidence type="ECO:0000256" key="5">
    <source>
        <dbReference type="SAM" id="MobiDB-lite"/>
    </source>
</evidence>
<evidence type="ECO:0000256" key="1">
    <source>
        <dbReference type="ARBA" id="ARBA00004496"/>
    </source>
</evidence>
<dbReference type="PANTHER" id="PTHR36837">
    <property type="entry name" value="POLY(3-HYDROXYALKANOATE) POLYMERASE SUBUNIT PHAC"/>
    <property type="match status" value="1"/>
</dbReference>
<dbReference type="SUPFAM" id="SSF53474">
    <property type="entry name" value="alpha/beta-Hydrolases"/>
    <property type="match status" value="1"/>
</dbReference>
<organism evidence="7 8">
    <name type="scientific">Aeromonas eucrenophila</name>
    <dbReference type="NCBI Taxonomy" id="649"/>
    <lineage>
        <taxon>Bacteria</taxon>
        <taxon>Pseudomonadati</taxon>
        <taxon>Pseudomonadota</taxon>
        <taxon>Gammaproteobacteria</taxon>
        <taxon>Aeromonadales</taxon>
        <taxon>Aeromonadaceae</taxon>
        <taxon>Aeromonas</taxon>
    </lineage>
</organism>
<dbReference type="NCBIfam" id="TIGR01838">
    <property type="entry name" value="PHA_synth_I"/>
    <property type="match status" value="1"/>
</dbReference>
<evidence type="ECO:0000256" key="2">
    <source>
        <dbReference type="ARBA" id="ARBA00022490"/>
    </source>
</evidence>
<dbReference type="PANTHER" id="PTHR36837:SF5">
    <property type="entry name" value="POLY-3-HYDROXYBUTYRATE SYNTHASE"/>
    <property type="match status" value="1"/>
</dbReference>
<keyword evidence="8" id="KW-1185">Reference proteome</keyword>
<dbReference type="InterPro" id="IPR051321">
    <property type="entry name" value="PHA/PHB_synthase"/>
</dbReference>
<dbReference type="EMBL" id="JBHSPP010000016">
    <property type="protein sequence ID" value="MFC5707195.1"/>
    <property type="molecule type" value="Genomic_DNA"/>
</dbReference>
<evidence type="ECO:0000313" key="8">
    <source>
        <dbReference type="Proteomes" id="UP001596132"/>
    </source>
</evidence>
<comment type="subcellular location">
    <subcellularLocation>
        <location evidence="1">Cytoplasm</location>
    </subcellularLocation>
</comment>
<keyword evidence="3" id="KW-0808">Transferase</keyword>
<evidence type="ECO:0000256" key="3">
    <source>
        <dbReference type="ARBA" id="ARBA00022679"/>
    </source>
</evidence>
<dbReference type="InterPro" id="IPR010941">
    <property type="entry name" value="PhaC_N"/>
</dbReference>
<accession>A0ABW0YHR0</accession>
<keyword evidence="2" id="KW-0963">Cytoplasm</keyword>
<comment type="caution">
    <text evidence="7">The sequence shown here is derived from an EMBL/GenBank/DDBJ whole genome shotgun (WGS) entry which is preliminary data.</text>
</comment>
<evidence type="ECO:0000259" key="6">
    <source>
        <dbReference type="Pfam" id="PF07167"/>
    </source>
</evidence>
<gene>
    <name evidence="7" type="ORF">ACFPVW_14285</name>
</gene>
<evidence type="ECO:0000256" key="4">
    <source>
        <dbReference type="ARBA" id="ARBA00023315"/>
    </source>
</evidence>
<feature type="region of interest" description="Disordered" evidence="5">
    <location>
        <begin position="553"/>
        <end position="572"/>
    </location>
</feature>
<sequence>MSQSSYGPLFEALAHYNDKLMGMAKAQTERTAQALLQTNLDDLGQVLEQSSQQPWQLIQAQMGWWQDQLKLMQHTLLKSAGQESAPVISPERGDRRFKAEAWSEQPIFDYLKQSYLLTAKHLLASVDALEGVPEKSRDRLRFFTRQYINAMAPSNFLATNPELLKLTLESDGQNLVRGLALLAEDLERSADQLNIRLTDESAFELGRDLATTPGRVVQRTEIYELIQYSPTTETVGKTPVLIVPPFINKYYIMDMRPQNSLVAWLVAQGQTVFMISWRNPGVAQAQVDLDDYVVDGVIAALDAVEAATGEREVHGIGYCIGGTALSLAMGWLAARRQKQRVRTATLFTTLLDFSQPGELGIFIHEPIIAALEAQNEAKGIMDGRQLAVSFSLLRENSLYWNYYIDSYLKGQSPVAFDLLHWNSDSTNVAGKTHNSLLRRLYLENQLVKGELKIRQTRIDLSKVKTPVLLVSAIDDHIALWQGTWQGMKLFGGEQRFILAESGHIAGIINPPAANKYGFWQSGAEAETPRDWLDGATHQAGSWWPEMMSFISSRDEQADPVPAREPSEGLETAPGSYVKARLNPIFSGTTCGTTEEVTA</sequence>